<accession>A0A4C1YHS0</accession>
<evidence type="ECO:0000313" key="4">
    <source>
        <dbReference type="Proteomes" id="UP000299102"/>
    </source>
</evidence>
<evidence type="ECO:0000256" key="1">
    <source>
        <dbReference type="SAM" id="MobiDB-lite"/>
    </source>
</evidence>
<keyword evidence="2" id="KW-1133">Transmembrane helix</keyword>
<evidence type="ECO:0000313" key="3">
    <source>
        <dbReference type="EMBL" id="GBP73895.1"/>
    </source>
</evidence>
<organism evidence="3 4">
    <name type="scientific">Eumeta variegata</name>
    <name type="common">Bagworm moth</name>
    <name type="synonym">Eumeta japonica</name>
    <dbReference type="NCBI Taxonomy" id="151549"/>
    <lineage>
        <taxon>Eukaryota</taxon>
        <taxon>Metazoa</taxon>
        <taxon>Ecdysozoa</taxon>
        <taxon>Arthropoda</taxon>
        <taxon>Hexapoda</taxon>
        <taxon>Insecta</taxon>
        <taxon>Pterygota</taxon>
        <taxon>Neoptera</taxon>
        <taxon>Endopterygota</taxon>
        <taxon>Lepidoptera</taxon>
        <taxon>Glossata</taxon>
        <taxon>Ditrysia</taxon>
        <taxon>Tineoidea</taxon>
        <taxon>Psychidae</taxon>
        <taxon>Oiketicinae</taxon>
        <taxon>Eumeta</taxon>
    </lineage>
</organism>
<keyword evidence="4" id="KW-1185">Reference proteome</keyword>
<sequence length="222" mass="25059">MALRGRRAKANNTTYANIVHTKPDSTFGNMATLVAVIIASIGLIFMVGTVPSTEYSCAPFFFQKVKHEGKVYKSIVRFQCDRSPPFDGTCDPTFTERVYYRTVSGYSCMVEYLARPTPLLEEPPCSDREGYDDYFKQLGMAATPAGWVLQDAKAGVLLQVRPNIPHRRNWSQQGPKGKRAKGRPIDRWTDDLRKVAGDNWIEAAGDRAQWRQLEEAYTREGP</sequence>
<dbReference type="EMBL" id="BGZK01001191">
    <property type="protein sequence ID" value="GBP73895.1"/>
    <property type="molecule type" value="Genomic_DNA"/>
</dbReference>
<gene>
    <name evidence="3" type="ORF">EVAR_54193_1</name>
</gene>
<dbReference type="Proteomes" id="UP000299102">
    <property type="component" value="Unassembled WGS sequence"/>
</dbReference>
<reference evidence="3 4" key="1">
    <citation type="journal article" date="2019" name="Commun. Biol.">
        <title>The bagworm genome reveals a unique fibroin gene that provides high tensile strength.</title>
        <authorList>
            <person name="Kono N."/>
            <person name="Nakamura H."/>
            <person name="Ohtoshi R."/>
            <person name="Tomita M."/>
            <person name="Numata K."/>
            <person name="Arakawa K."/>
        </authorList>
    </citation>
    <scope>NUCLEOTIDE SEQUENCE [LARGE SCALE GENOMIC DNA]</scope>
</reference>
<comment type="caution">
    <text evidence="3">The sequence shown here is derived from an EMBL/GenBank/DDBJ whole genome shotgun (WGS) entry which is preliminary data.</text>
</comment>
<feature type="region of interest" description="Disordered" evidence="1">
    <location>
        <begin position="166"/>
        <end position="186"/>
    </location>
</feature>
<dbReference type="AlphaFoldDB" id="A0A4C1YHS0"/>
<name>A0A4C1YHS0_EUMVA</name>
<keyword evidence="2" id="KW-0472">Membrane</keyword>
<protein>
    <submittedName>
        <fullName evidence="3">Uncharacterized protein</fullName>
    </submittedName>
</protein>
<keyword evidence="2" id="KW-0812">Transmembrane</keyword>
<feature type="transmembrane region" description="Helical" evidence="2">
    <location>
        <begin position="30"/>
        <end position="50"/>
    </location>
</feature>
<proteinExistence type="predicted"/>
<evidence type="ECO:0000256" key="2">
    <source>
        <dbReference type="SAM" id="Phobius"/>
    </source>
</evidence>
<dbReference type="OrthoDB" id="7504551at2759"/>